<dbReference type="InterPro" id="IPR007359">
    <property type="entry name" value="SigmaE_reg_RseC_MucC"/>
</dbReference>
<name>A0A520MNZ7_9GAMM</name>
<feature type="transmembrane region" description="Helical" evidence="1">
    <location>
        <begin position="76"/>
        <end position="98"/>
    </location>
</feature>
<dbReference type="InterPro" id="IPR026268">
    <property type="entry name" value="RseC"/>
</dbReference>
<dbReference type="PANTHER" id="PTHR35867">
    <property type="entry name" value="PROTEIN RSEC"/>
    <property type="match status" value="1"/>
</dbReference>
<keyword evidence="1" id="KW-0472">Membrane</keyword>
<proteinExistence type="predicted"/>
<dbReference type="PIRSF" id="PIRSF004923">
    <property type="entry name" value="RseC"/>
    <property type="match status" value="1"/>
</dbReference>
<keyword evidence="1" id="KW-0812">Transmembrane</keyword>
<dbReference type="EMBL" id="SHBP01000001">
    <property type="protein sequence ID" value="RZO22942.1"/>
    <property type="molecule type" value="Genomic_DNA"/>
</dbReference>
<keyword evidence="1" id="KW-1133">Transmembrane helix</keyword>
<dbReference type="Proteomes" id="UP000315889">
    <property type="component" value="Unassembled WGS sequence"/>
</dbReference>
<sequence>MIYETGTIVSKNKDSLMVETIKQTTCDSCSAQKGCGHTALTKMTGTKNEIRVLPGDFCVDKLRLGQSVTIGIPEHIVVKGSLVVYLVPIIGAIAGAWMMSDQGKTLEQDLFSILGALIGLVGGGIFVNLRSQKAKADAQSNPVLCGVENEPSELEKIEQRFI</sequence>
<organism evidence="2 3">
    <name type="scientific">SAR92 clade bacterium</name>
    <dbReference type="NCBI Taxonomy" id="2315479"/>
    <lineage>
        <taxon>Bacteria</taxon>
        <taxon>Pseudomonadati</taxon>
        <taxon>Pseudomonadota</taxon>
        <taxon>Gammaproteobacteria</taxon>
        <taxon>Cellvibrionales</taxon>
        <taxon>Porticoccaceae</taxon>
        <taxon>SAR92 clade</taxon>
    </lineage>
</organism>
<dbReference type="PANTHER" id="PTHR35867:SF1">
    <property type="entry name" value="PROTEIN RSEC"/>
    <property type="match status" value="1"/>
</dbReference>
<evidence type="ECO:0000313" key="3">
    <source>
        <dbReference type="Proteomes" id="UP000315889"/>
    </source>
</evidence>
<accession>A0A520MNZ7</accession>
<reference evidence="2 3" key="1">
    <citation type="submission" date="2019-02" db="EMBL/GenBank/DDBJ databases">
        <title>Prokaryotic population dynamics and viral predation in marine succession experiment using metagenomics: the confinement effect.</title>
        <authorList>
            <person name="Haro-Moreno J.M."/>
            <person name="Rodriguez-Valera F."/>
            <person name="Lopez-Perez M."/>
        </authorList>
    </citation>
    <scope>NUCLEOTIDE SEQUENCE [LARGE SCALE GENOMIC DNA]</scope>
    <source>
        <strain evidence="2">MED-G170</strain>
    </source>
</reference>
<gene>
    <name evidence="2" type="ORF">EVB03_00855</name>
</gene>
<evidence type="ECO:0000313" key="2">
    <source>
        <dbReference type="EMBL" id="RZO22942.1"/>
    </source>
</evidence>
<comment type="caution">
    <text evidence="2">The sequence shown here is derived from an EMBL/GenBank/DDBJ whole genome shotgun (WGS) entry which is preliminary data.</text>
</comment>
<protein>
    <submittedName>
        <fullName evidence="2">Uncharacterized protein</fullName>
    </submittedName>
</protein>
<dbReference type="AlphaFoldDB" id="A0A520MNZ7"/>
<evidence type="ECO:0000256" key="1">
    <source>
        <dbReference type="SAM" id="Phobius"/>
    </source>
</evidence>
<feature type="transmembrane region" description="Helical" evidence="1">
    <location>
        <begin position="110"/>
        <end position="129"/>
    </location>
</feature>
<dbReference type="Pfam" id="PF04246">
    <property type="entry name" value="RseC_MucC"/>
    <property type="match status" value="1"/>
</dbReference>